<feature type="transmembrane region" description="Helical" evidence="8">
    <location>
        <begin position="259"/>
        <end position="279"/>
    </location>
</feature>
<feature type="transmembrane region" description="Helical" evidence="8">
    <location>
        <begin position="193"/>
        <end position="217"/>
    </location>
</feature>
<reference evidence="11" key="1">
    <citation type="submission" date="2015-08" db="EMBL/GenBank/DDBJ databases">
        <authorList>
            <person name="Varghese N."/>
        </authorList>
    </citation>
    <scope>NUCLEOTIDE SEQUENCE [LARGE SCALE GENOMIC DNA]</scope>
    <source>
        <strain evidence="11">DSM 27374</strain>
    </source>
</reference>
<keyword evidence="11" id="KW-1185">Reference proteome</keyword>
<dbReference type="STRING" id="1325335.GCA_001418025_00383"/>
<name>A0A0K6GK40_9BACL</name>
<keyword evidence="4" id="KW-1003">Cell membrane</keyword>
<evidence type="ECO:0000256" key="6">
    <source>
        <dbReference type="ARBA" id="ARBA00022989"/>
    </source>
</evidence>
<gene>
    <name evidence="10" type="ORF">Ga0061060_102148</name>
</gene>
<dbReference type="InterPro" id="IPR051449">
    <property type="entry name" value="ABC-2_transporter_component"/>
</dbReference>
<accession>A0A0K6GK40</accession>
<evidence type="ECO:0000256" key="8">
    <source>
        <dbReference type="SAM" id="Phobius"/>
    </source>
</evidence>
<feature type="transmembrane region" description="Helical" evidence="8">
    <location>
        <begin position="319"/>
        <end position="337"/>
    </location>
</feature>
<dbReference type="AlphaFoldDB" id="A0A0K6GK40"/>
<dbReference type="Proteomes" id="UP000182738">
    <property type="component" value="Unassembled WGS sequence"/>
</dbReference>
<dbReference type="Pfam" id="PF12698">
    <property type="entry name" value="ABC2_membrane_3"/>
    <property type="match status" value="1"/>
</dbReference>
<dbReference type="PANTHER" id="PTHR30294">
    <property type="entry name" value="MEMBRANE COMPONENT OF ABC TRANSPORTER YHHJ-RELATED"/>
    <property type="match status" value="1"/>
</dbReference>
<dbReference type="RefSeq" id="WP_055440307.1">
    <property type="nucleotide sequence ID" value="NZ_BAABDZ010000031.1"/>
</dbReference>
<evidence type="ECO:0000256" key="3">
    <source>
        <dbReference type="ARBA" id="ARBA00022448"/>
    </source>
</evidence>
<comment type="subcellular location">
    <subcellularLocation>
        <location evidence="1">Cell membrane</location>
        <topology evidence="1">Multi-pass membrane protein</topology>
    </subcellularLocation>
</comment>
<organism evidence="10 11">
    <name type="scientific">Anoxybacillus suryakundensis</name>
    <dbReference type="NCBI Taxonomy" id="1325335"/>
    <lineage>
        <taxon>Bacteria</taxon>
        <taxon>Bacillati</taxon>
        <taxon>Bacillota</taxon>
        <taxon>Bacilli</taxon>
        <taxon>Bacillales</taxon>
        <taxon>Anoxybacillaceae</taxon>
        <taxon>Anoxybacillus</taxon>
    </lineage>
</organism>
<feature type="domain" description="ABC transmembrane type-2" evidence="9">
    <location>
        <begin position="113"/>
        <end position="340"/>
    </location>
</feature>
<evidence type="ECO:0000259" key="9">
    <source>
        <dbReference type="PROSITE" id="PS51012"/>
    </source>
</evidence>
<comment type="similarity">
    <text evidence="2">Belongs to the ABC-2 integral membrane protein family.</text>
</comment>
<dbReference type="InterPro" id="IPR013525">
    <property type="entry name" value="ABC2_TM"/>
</dbReference>
<evidence type="ECO:0000256" key="4">
    <source>
        <dbReference type="ARBA" id="ARBA00022475"/>
    </source>
</evidence>
<evidence type="ECO:0000256" key="7">
    <source>
        <dbReference type="ARBA" id="ARBA00023136"/>
    </source>
</evidence>
<sequence>MRIQAIVVRIIRQFFRDKRTLALMIVAPMFVLFLMDFVFNGESYEPHIALDSNVPQQFADALKQADAHVTTMTKAKAMTELDEQQIDAFIEMDKTSLRMTLEGSDPSISKTVLVTVQKAAQTLMPKANQTLAIDTVYMYGSEHMSLFDNFGPVLIGFFIFFFVFLIAGVSFLRERTSGTLERLLATPLKRWEIVIGYVIGFGIFTTIQASLISWFAIHVLNLMMEGSFGYVLLITFLLAMTALTLGTLLSAFANNELQMIQFIPLVVVPQVFFSGLFHLDTMEPWLRSMSTVMPLYYGADALREIMIRGKGWEAISFDVYVLVGFSLLFMILNVLALKKYRKL</sequence>
<evidence type="ECO:0000313" key="11">
    <source>
        <dbReference type="Proteomes" id="UP000182738"/>
    </source>
</evidence>
<dbReference type="EMBL" id="CYGZ01000002">
    <property type="protein sequence ID" value="CUA79079.1"/>
    <property type="molecule type" value="Genomic_DNA"/>
</dbReference>
<evidence type="ECO:0000256" key="1">
    <source>
        <dbReference type="ARBA" id="ARBA00004651"/>
    </source>
</evidence>
<keyword evidence="7 8" id="KW-0472">Membrane</keyword>
<evidence type="ECO:0000256" key="2">
    <source>
        <dbReference type="ARBA" id="ARBA00007783"/>
    </source>
</evidence>
<dbReference type="InterPro" id="IPR047817">
    <property type="entry name" value="ABC2_TM_bact-type"/>
</dbReference>
<proteinExistence type="inferred from homology"/>
<keyword evidence="5 8" id="KW-0812">Transmembrane</keyword>
<dbReference type="PROSITE" id="PS51012">
    <property type="entry name" value="ABC_TM2"/>
    <property type="match status" value="1"/>
</dbReference>
<dbReference type="PANTHER" id="PTHR30294:SF38">
    <property type="entry name" value="TRANSPORT PERMEASE PROTEIN"/>
    <property type="match status" value="1"/>
</dbReference>
<dbReference type="GO" id="GO:0140359">
    <property type="term" value="F:ABC-type transporter activity"/>
    <property type="evidence" value="ECO:0007669"/>
    <property type="project" value="InterPro"/>
</dbReference>
<evidence type="ECO:0000256" key="5">
    <source>
        <dbReference type="ARBA" id="ARBA00022692"/>
    </source>
</evidence>
<evidence type="ECO:0000313" key="10">
    <source>
        <dbReference type="EMBL" id="CUA79079.1"/>
    </source>
</evidence>
<feature type="transmembrane region" description="Helical" evidence="8">
    <location>
        <begin position="150"/>
        <end position="172"/>
    </location>
</feature>
<dbReference type="GO" id="GO:0005886">
    <property type="term" value="C:plasma membrane"/>
    <property type="evidence" value="ECO:0007669"/>
    <property type="project" value="UniProtKB-SubCell"/>
</dbReference>
<keyword evidence="6 8" id="KW-1133">Transmembrane helix</keyword>
<dbReference type="OrthoDB" id="9776218at2"/>
<feature type="transmembrane region" description="Helical" evidence="8">
    <location>
        <begin position="21"/>
        <end position="39"/>
    </location>
</feature>
<keyword evidence="3" id="KW-0813">Transport</keyword>
<protein>
    <submittedName>
        <fullName evidence="10">ABC-type multidrug transport system, permease component</fullName>
    </submittedName>
</protein>
<feature type="transmembrane region" description="Helical" evidence="8">
    <location>
        <begin position="229"/>
        <end position="252"/>
    </location>
</feature>